<reference evidence="1" key="1">
    <citation type="submission" date="2021-01" db="EMBL/GenBank/DDBJ databases">
        <authorList>
            <person name="Li R."/>
            <person name="Bekaert M."/>
        </authorList>
    </citation>
    <scope>NUCLEOTIDE SEQUENCE</scope>
    <source>
        <strain evidence="1">Farmed</strain>
    </source>
</reference>
<gene>
    <name evidence="1" type="ORF">SPHA_64652</name>
</gene>
<evidence type="ECO:0000313" key="1">
    <source>
        <dbReference type="EMBL" id="CAE1313549.1"/>
    </source>
</evidence>
<comment type="caution">
    <text evidence="1">The sequence shown here is derived from an EMBL/GenBank/DDBJ whole genome shotgun (WGS) entry which is preliminary data.</text>
</comment>
<organism evidence="1 2">
    <name type="scientific">Acanthosepion pharaonis</name>
    <name type="common">Pharaoh cuttlefish</name>
    <name type="synonym">Sepia pharaonis</name>
    <dbReference type="NCBI Taxonomy" id="158019"/>
    <lineage>
        <taxon>Eukaryota</taxon>
        <taxon>Metazoa</taxon>
        <taxon>Spiralia</taxon>
        <taxon>Lophotrochozoa</taxon>
        <taxon>Mollusca</taxon>
        <taxon>Cephalopoda</taxon>
        <taxon>Coleoidea</taxon>
        <taxon>Decapodiformes</taxon>
        <taxon>Sepiida</taxon>
        <taxon>Sepiina</taxon>
        <taxon>Sepiidae</taxon>
        <taxon>Acanthosepion</taxon>
    </lineage>
</organism>
<dbReference type="EMBL" id="CAHIKZ030004651">
    <property type="protein sequence ID" value="CAE1313549.1"/>
    <property type="molecule type" value="Genomic_DNA"/>
</dbReference>
<dbReference type="Proteomes" id="UP000597762">
    <property type="component" value="Unassembled WGS sequence"/>
</dbReference>
<accession>A0A812DYP4</accession>
<protein>
    <submittedName>
        <fullName evidence="1">Uncharacterized protein</fullName>
    </submittedName>
</protein>
<dbReference type="AlphaFoldDB" id="A0A812DYP4"/>
<proteinExistence type="predicted"/>
<evidence type="ECO:0000313" key="2">
    <source>
        <dbReference type="Proteomes" id="UP000597762"/>
    </source>
</evidence>
<sequence length="200" mass="23089">MRPGLADDIQQIDDARKTAVIDRKLSRLGIDIACLQETRLADSGSIRETNNSFFWQGRPQDDPKATRRRRRCFANVLCIYAPKLCATPDVRDQFYETRRVSCRQAMSLPSLESFLCMIEVFRAAKVRLTTKKIHRSKTKGLPRINTCRYNDPEGSRRFQTTFSANVDTSSFSATDIDSRWHHYRDAIYISALTAFVKKDR</sequence>
<dbReference type="OrthoDB" id="6147475at2759"/>
<keyword evidence="2" id="KW-1185">Reference proteome</keyword>
<name>A0A812DYP4_ACAPH</name>